<evidence type="ECO:0000256" key="1">
    <source>
        <dbReference type="SAM" id="MobiDB-lite"/>
    </source>
</evidence>
<name>A0A956RNV7_UNCEI</name>
<reference evidence="2" key="2">
    <citation type="journal article" date="2021" name="Microbiome">
        <title>Successional dynamics and alternative stable states in a saline activated sludge microbial community over 9 years.</title>
        <authorList>
            <person name="Wang Y."/>
            <person name="Ye J."/>
            <person name="Ju F."/>
            <person name="Liu L."/>
            <person name="Boyd J.A."/>
            <person name="Deng Y."/>
            <person name="Parks D.H."/>
            <person name="Jiang X."/>
            <person name="Yin X."/>
            <person name="Woodcroft B.J."/>
            <person name="Tyson G.W."/>
            <person name="Hugenholtz P."/>
            <person name="Polz M.F."/>
            <person name="Zhang T."/>
        </authorList>
    </citation>
    <scope>NUCLEOTIDE SEQUENCE</scope>
    <source>
        <strain evidence="2">HKST-UBA01</strain>
    </source>
</reference>
<dbReference type="EMBL" id="JAGQHR010000115">
    <property type="protein sequence ID" value="MCA9727135.1"/>
    <property type="molecule type" value="Genomic_DNA"/>
</dbReference>
<protein>
    <submittedName>
        <fullName evidence="2">Uncharacterized protein</fullName>
    </submittedName>
</protein>
<feature type="non-terminal residue" evidence="2">
    <location>
        <position position="83"/>
    </location>
</feature>
<sequence>MLTRFRSASSRPTTLAFLAVGLFLLAIQPTFVSPATARMDSPQHAPDLEGWPDPYDDAATNQEPGPSLELQSERSVESVSASA</sequence>
<dbReference type="AlphaFoldDB" id="A0A956RNV7"/>
<evidence type="ECO:0000313" key="2">
    <source>
        <dbReference type="EMBL" id="MCA9727135.1"/>
    </source>
</evidence>
<dbReference type="Proteomes" id="UP000697710">
    <property type="component" value="Unassembled WGS sequence"/>
</dbReference>
<reference evidence="2" key="1">
    <citation type="submission" date="2020-04" db="EMBL/GenBank/DDBJ databases">
        <authorList>
            <person name="Zhang T."/>
        </authorList>
    </citation>
    <scope>NUCLEOTIDE SEQUENCE</scope>
    <source>
        <strain evidence="2">HKST-UBA01</strain>
    </source>
</reference>
<evidence type="ECO:0000313" key="3">
    <source>
        <dbReference type="Proteomes" id="UP000697710"/>
    </source>
</evidence>
<comment type="caution">
    <text evidence="2">The sequence shown here is derived from an EMBL/GenBank/DDBJ whole genome shotgun (WGS) entry which is preliminary data.</text>
</comment>
<feature type="region of interest" description="Disordered" evidence="1">
    <location>
        <begin position="36"/>
        <end position="83"/>
    </location>
</feature>
<proteinExistence type="predicted"/>
<organism evidence="2 3">
    <name type="scientific">Eiseniibacteriota bacterium</name>
    <dbReference type="NCBI Taxonomy" id="2212470"/>
    <lineage>
        <taxon>Bacteria</taxon>
        <taxon>Candidatus Eiseniibacteriota</taxon>
    </lineage>
</organism>
<accession>A0A956RNV7</accession>
<gene>
    <name evidence="2" type="ORF">KC729_05580</name>
</gene>